<feature type="region of interest" description="Disordered" evidence="1">
    <location>
        <begin position="1"/>
        <end position="170"/>
    </location>
</feature>
<accession>A0A7Y9I9P6</accession>
<gene>
    <name evidence="2" type="ORF">BKA15_004174</name>
</gene>
<proteinExistence type="predicted"/>
<dbReference type="RefSeq" id="WP_179753917.1">
    <property type="nucleotide sequence ID" value="NZ_JACCBU010000001.1"/>
</dbReference>
<feature type="compositionally biased region" description="Low complexity" evidence="1">
    <location>
        <begin position="76"/>
        <end position="85"/>
    </location>
</feature>
<dbReference type="AlphaFoldDB" id="A0A7Y9I9P6"/>
<feature type="compositionally biased region" description="Basic and acidic residues" evidence="1">
    <location>
        <begin position="109"/>
        <end position="120"/>
    </location>
</feature>
<evidence type="ECO:0000313" key="3">
    <source>
        <dbReference type="Proteomes" id="UP000569914"/>
    </source>
</evidence>
<name>A0A7Y9I9P6_9ACTN</name>
<organism evidence="2 3">
    <name type="scientific">Microlunatus parietis</name>
    <dbReference type="NCBI Taxonomy" id="682979"/>
    <lineage>
        <taxon>Bacteria</taxon>
        <taxon>Bacillati</taxon>
        <taxon>Actinomycetota</taxon>
        <taxon>Actinomycetes</taxon>
        <taxon>Propionibacteriales</taxon>
        <taxon>Propionibacteriaceae</taxon>
        <taxon>Microlunatus</taxon>
    </lineage>
</organism>
<feature type="compositionally biased region" description="Basic and acidic residues" evidence="1">
    <location>
        <begin position="136"/>
        <end position="149"/>
    </location>
</feature>
<dbReference type="EMBL" id="JACCBU010000001">
    <property type="protein sequence ID" value="NYE72845.1"/>
    <property type="molecule type" value="Genomic_DNA"/>
</dbReference>
<reference evidence="2 3" key="1">
    <citation type="submission" date="2020-07" db="EMBL/GenBank/DDBJ databases">
        <title>Sequencing the genomes of 1000 actinobacteria strains.</title>
        <authorList>
            <person name="Klenk H.-P."/>
        </authorList>
    </citation>
    <scope>NUCLEOTIDE SEQUENCE [LARGE SCALE GENOMIC DNA]</scope>
    <source>
        <strain evidence="2 3">DSM 22083</strain>
    </source>
</reference>
<evidence type="ECO:0000313" key="2">
    <source>
        <dbReference type="EMBL" id="NYE72845.1"/>
    </source>
</evidence>
<evidence type="ECO:0000256" key="1">
    <source>
        <dbReference type="SAM" id="MobiDB-lite"/>
    </source>
</evidence>
<sequence>MDSRADTSRAAGDTSTGRDAAREGARSASTERGGGSAVRVGCGDRNRSVADDASDQYELSTVIGDGNDCDADPADRAGAGSADRGVGIGSAERDNGTPERGEATGSAGRVDRPGSADRFDGPGSADRVGRPGSADRVGRAGSNEREGSAARDAGGCGSADRDDGVWVRRE</sequence>
<comment type="caution">
    <text evidence="2">The sequence shown here is derived from an EMBL/GenBank/DDBJ whole genome shotgun (WGS) entry which is preliminary data.</text>
</comment>
<feature type="compositionally biased region" description="Basic and acidic residues" evidence="1">
    <location>
        <begin position="91"/>
        <end position="102"/>
    </location>
</feature>
<feature type="compositionally biased region" description="Basic and acidic residues" evidence="1">
    <location>
        <begin position="159"/>
        <end position="170"/>
    </location>
</feature>
<dbReference type="Proteomes" id="UP000569914">
    <property type="component" value="Unassembled WGS sequence"/>
</dbReference>
<protein>
    <submittedName>
        <fullName evidence="2">Uncharacterized protein</fullName>
    </submittedName>
</protein>
<keyword evidence="3" id="KW-1185">Reference proteome</keyword>